<organism evidence="4 5">
    <name type="scientific">Pseudomonas alkylphenolica</name>
    <dbReference type="NCBI Taxonomy" id="237609"/>
    <lineage>
        <taxon>Bacteria</taxon>
        <taxon>Pseudomonadati</taxon>
        <taxon>Pseudomonadota</taxon>
        <taxon>Gammaproteobacteria</taxon>
        <taxon>Pseudomonadales</taxon>
        <taxon>Pseudomonadaceae</taxon>
        <taxon>Pseudomonas</taxon>
    </lineage>
</organism>
<dbReference type="InterPro" id="IPR037049">
    <property type="entry name" value="DUF1214_C_sf"/>
</dbReference>
<gene>
    <name evidence="4" type="ORF">DM813_21720</name>
</gene>
<dbReference type="RefSeq" id="WP_128325430.1">
    <property type="nucleotide sequence ID" value="NZ_QJRG01000048.1"/>
</dbReference>
<evidence type="ECO:0000259" key="2">
    <source>
        <dbReference type="Pfam" id="PF06742"/>
    </source>
</evidence>
<dbReference type="Pfam" id="PF06863">
    <property type="entry name" value="DUF1254"/>
    <property type="match status" value="1"/>
</dbReference>
<dbReference type="InterPro" id="IPR010621">
    <property type="entry name" value="DUF1214"/>
</dbReference>
<evidence type="ECO:0000313" key="5">
    <source>
        <dbReference type="Proteomes" id="UP000288983"/>
    </source>
</evidence>
<dbReference type="PANTHER" id="PTHR36509">
    <property type="entry name" value="BLL3101 PROTEIN"/>
    <property type="match status" value="1"/>
</dbReference>
<dbReference type="InterPro" id="IPR010679">
    <property type="entry name" value="DUF1254"/>
</dbReference>
<comment type="caution">
    <text evidence="4">The sequence shown here is derived from an EMBL/GenBank/DDBJ whole genome shotgun (WGS) entry which is preliminary data.</text>
</comment>
<evidence type="ECO:0000313" key="4">
    <source>
        <dbReference type="EMBL" id="RWU18945.1"/>
    </source>
</evidence>
<accession>A0A443ZJ26</accession>
<dbReference type="Pfam" id="PF06742">
    <property type="entry name" value="DUF1214"/>
    <property type="match status" value="1"/>
</dbReference>
<feature type="chain" id="PRO_5019207145" evidence="1">
    <location>
        <begin position="24"/>
        <end position="345"/>
    </location>
</feature>
<dbReference type="Proteomes" id="UP000288983">
    <property type="component" value="Unassembled WGS sequence"/>
</dbReference>
<dbReference type="Gene3D" id="2.60.120.600">
    <property type="entry name" value="Domain of unknown function DUF1214, C-terminal domain"/>
    <property type="match status" value="1"/>
</dbReference>
<feature type="domain" description="DUF1214" evidence="2">
    <location>
        <begin position="245"/>
        <end position="329"/>
    </location>
</feature>
<sequence>MNELKVMLVAGALLAACLPTAHSQALPGAPAVVTVDNFIRAETDRYFALTIERAGLGRFFHWRALIPAGAKTVVRPNRDTLYSTAVFDLDAGPVTLSLPEAGKRYLSLALINEDHHVVGVYYGAGEHTVSREQIGTRYVMLGVRLLVDPADPADLSQVHGLQDAIAVSQPGGPGRFEVPDWDETSRARMRGALSVLGQSLSDSRGMFGKPGEVDPVRHLIGSAMAWGGNPQQDAYYQIVTPARNDGVTPYRLNIGEVPVQGFWSISVYDADGHYRPNPQEAYTLNNLTAKKGEGGRVSVQFGDCTAATVNCLPITPGWNYMVRFYLPEQPVLDGRWTLPEAQPAS</sequence>
<dbReference type="PROSITE" id="PS51257">
    <property type="entry name" value="PROKAR_LIPOPROTEIN"/>
    <property type="match status" value="1"/>
</dbReference>
<evidence type="ECO:0000259" key="3">
    <source>
        <dbReference type="Pfam" id="PF06863"/>
    </source>
</evidence>
<keyword evidence="1" id="KW-0732">Signal</keyword>
<evidence type="ECO:0000256" key="1">
    <source>
        <dbReference type="SAM" id="SignalP"/>
    </source>
</evidence>
<feature type="signal peptide" evidence="1">
    <location>
        <begin position="1"/>
        <end position="23"/>
    </location>
</feature>
<name>A0A443ZJ26_9PSED</name>
<dbReference type="Gene3D" id="2.60.40.1610">
    <property type="entry name" value="Domain of unknown function DUF1254"/>
    <property type="match status" value="1"/>
</dbReference>
<dbReference type="EMBL" id="QJRG01000048">
    <property type="protein sequence ID" value="RWU18945.1"/>
    <property type="molecule type" value="Genomic_DNA"/>
</dbReference>
<proteinExistence type="predicted"/>
<feature type="domain" description="DUF1254" evidence="3">
    <location>
        <begin position="58"/>
        <end position="118"/>
    </location>
</feature>
<dbReference type="InterPro" id="IPR037050">
    <property type="entry name" value="DUF1254_sf"/>
</dbReference>
<protein>
    <submittedName>
        <fullName evidence="4">Carboxylesterase</fullName>
    </submittedName>
</protein>
<dbReference type="AlphaFoldDB" id="A0A443ZJ26"/>
<reference evidence="4 5" key="1">
    <citation type="submission" date="2018-06" db="EMBL/GenBank/DDBJ databases">
        <title>Bacteria isolated from soil of Wuhan.</title>
        <authorList>
            <person name="Wei X."/>
            <person name="Chunhua H."/>
        </authorList>
    </citation>
    <scope>NUCLEOTIDE SEQUENCE [LARGE SCALE GENOMIC DNA]</scope>
    <source>
        <strain evidence="5">xwS2</strain>
    </source>
</reference>
<dbReference type="PANTHER" id="PTHR36509:SF2">
    <property type="entry name" value="BLL3101 PROTEIN"/>
    <property type="match status" value="1"/>
</dbReference>
<dbReference type="SUPFAM" id="SSF160935">
    <property type="entry name" value="VPA0735-like"/>
    <property type="match status" value="1"/>
</dbReference>
<dbReference type="OrthoDB" id="547269at2"/>